<dbReference type="Pfam" id="PF02811">
    <property type="entry name" value="PHP"/>
    <property type="match status" value="1"/>
</dbReference>
<feature type="domain" description="PHP" evidence="9">
    <location>
        <begin position="6"/>
        <end position="187"/>
    </location>
</feature>
<dbReference type="AlphaFoldDB" id="A0A9Q9FFL1"/>
<evidence type="ECO:0000259" key="9">
    <source>
        <dbReference type="Pfam" id="PF02811"/>
    </source>
</evidence>
<dbReference type="Proteomes" id="UP001058072">
    <property type="component" value="Chromosome"/>
</dbReference>
<accession>A0A9Q9FFL1</accession>
<evidence type="ECO:0000256" key="2">
    <source>
        <dbReference type="ARBA" id="ARBA00009152"/>
    </source>
</evidence>
<dbReference type="GO" id="GO:0000105">
    <property type="term" value="P:L-histidine biosynthetic process"/>
    <property type="evidence" value="ECO:0007669"/>
    <property type="project" value="UniProtKB-UniRule"/>
</dbReference>
<dbReference type="EMBL" id="CP071250">
    <property type="protein sequence ID" value="UUF07796.1"/>
    <property type="molecule type" value="Genomic_DNA"/>
</dbReference>
<reference evidence="11 12" key="1">
    <citation type="submission" date="2021-03" db="EMBL/GenBank/DDBJ databases">
        <title>Comparative Genomics and Metabolomics in the genus Turicibacter.</title>
        <authorList>
            <person name="Maki J."/>
            <person name="Looft T."/>
        </authorList>
    </citation>
    <scope>NUCLEOTIDE SEQUENCE</scope>
    <source>
        <strain evidence="11">ISU324</strain>
        <strain evidence="10 12">MMM721</strain>
    </source>
</reference>
<dbReference type="GO" id="GO:0005737">
    <property type="term" value="C:cytoplasm"/>
    <property type="evidence" value="ECO:0007669"/>
    <property type="project" value="TreeGrafter"/>
</dbReference>
<protein>
    <recommendedName>
        <fullName evidence="3 8">Histidinol-phosphatase</fullName>
        <shortName evidence="8">HolPase</shortName>
        <ecNumber evidence="3 8">3.1.3.15</ecNumber>
    </recommendedName>
</protein>
<evidence type="ECO:0000256" key="8">
    <source>
        <dbReference type="RuleBase" id="RU366003"/>
    </source>
</evidence>
<dbReference type="Proteomes" id="UP001058016">
    <property type="component" value="Chromosome"/>
</dbReference>
<evidence type="ECO:0000256" key="7">
    <source>
        <dbReference type="ARBA" id="ARBA00049158"/>
    </source>
</evidence>
<evidence type="ECO:0000313" key="10">
    <source>
        <dbReference type="EMBL" id="UUF06546.1"/>
    </source>
</evidence>
<dbReference type="RefSeq" id="WP_068758787.1">
    <property type="nucleotide sequence ID" value="NZ_CP071249.1"/>
</dbReference>
<keyword evidence="12" id="KW-1185">Reference proteome</keyword>
<dbReference type="GO" id="GO:0004401">
    <property type="term" value="F:histidinol-phosphatase activity"/>
    <property type="evidence" value="ECO:0007669"/>
    <property type="project" value="UniProtKB-UniRule"/>
</dbReference>
<name>A0A9Q9FFL1_9FIRM</name>
<evidence type="ECO:0000256" key="1">
    <source>
        <dbReference type="ARBA" id="ARBA00004970"/>
    </source>
</evidence>
<keyword evidence="4 8" id="KW-0028">Amino-acid biosynthesis</keyword>
<evidence type="ECO:0000313" key="12">
    <source>
        <dbReference type="Proteomes" id="UP001058016"/>
    </source>
</evidence>
<proteinExistence type="inferred from homology"/>
<keyword evidence="6 8" id="KW-0368">Histidine biosynthesis</keyword>
<dbReference type="InterPro" id="IPR016195">
    <property type="entry name" value="Pol/histidinol_Pase-like"/>
</dbReference>
<gene>
    <name evidence="10" type="ORF">J0J69_02875</name>
    <name evidence="11" type="ORF">J0J70_09215</name>
</gene>
<dbReference type="InterPro" id="IPR010140">
    <property type="entry name" value="Histidinol_P_phosphatase_HisJ"/>
</dbReference>
<dbReference type="EC" id="3.1.3.15" evidence="3 8"/>
<evidence type="ECO:0000256" key="4">
    <source>
        <dbReference type="ARBA" id="ARBA00022605"/>
    </source>
</evidence>
<organism evidence="11 13">
    <name type="scientific">Turicibacter bilis</name>
    <dbReference type="NCBI Taxonomy" id="2735723"/>
    <lineage>
        <taxon>Bacteria</taxon>
        <taxon>Bacillati</taxon>
        <taxon>Bacillota</taxon>
        <taxon>Erysipelotrichia</taxon>
        <taxon>Erysipelotrichales</taxon>
        <taxon>Turicibacteraceae</taxon>
        <taxon>Turicibacter</taxon>
    </lineage>
</organism>
<sequence>MLLTNYHTHHDRCKHAKGDVEAYVKEAVKHNYAEIGMSCHTPHQNFPQMGTRRMDYSELATYFKDIEQAQKKYPQIKVLKALECEYFPHLHDYMTELKQQTDYLILAQHYIEIDGKFKDAFHFTKPEQLNVYASCIEEALATKLFAILAHPDVFMTLYPRWDEACEAATRQIAQAALDNDVILEVNANGLRRGKQTYQDGVRYPYPSEKFWSIIANEFPTVKVIVNSDCHNPAYLNDEYMQMARDMAKRLNLNVIERL</sequence>
<comment type="pathway">
    <text evidence="1 8">Amino-acid biosynthesis; L-histidine biosynthesis; L-histidine from 5-phospho-alpha-D-ribose 1-diphosphate: step 8/9.</text>
</comment>
<dbReference type="EMBL" id="CP071249">
    <property type="protein sequence ID" value="UUF06546.1"/>
    <property type="molecule type" value="Genomic_DNA"/>
</dbReference>
<evidence type="ECO:0000256" key="3">
    <source>
        <dbReference type="ARBA" id="ARBA00013085"/>
    </source>
</evidence>
<evidence type="ECO:0000256" key="5">
    <source>
        <dbReference type="ARBA" id="ARBA00022801"/>
    </source>
</evidence>
<dbReference type="PANTHER" id="PTHR21039">
    <property type="entry name" value="HISTIDINOL PHOSPHATASE-RELATED"/>
    <property type="match status" value="1"/>
</dbReference>
<evidence type="ECO:0000313" key="11">
    <source>
        <dbReference type="EMBL" id="UUF07796.1"/>
    </source>
</evidence>
<keyword evidence="5 8" id="KW-0378">Hydrolase</keyword>
<comment type="similarity">
    <text evidence="2 8">Belongs to the PHP hydrolase family. HisK subfamily.</text>
</comment>
<dbReference type="Gene3D" id="3.20.20.140">
    <property type="entry name" value="Metal-dependent hydrolases"/>
    <property type="match status" value="1"/>
</dbReference>
<dbReference type="CDD" id="cd12110">
    <property type="entry name" value="PHP_HisPPase_Hisj_like"/>
    <property type="match status" value="1"/>
</dbReference>
<comment type="catalytic activity">
    <reaction evidence="7 8">
        <text>L-histidinol phosphate + H2O = L-histidinol + phosphate</text>
        <dbReference type="Rhea" id="RHEA:14465"/>
        <dbReference type="ChEBI" id="CHEBI:15377"/>
        <dbReference type="ChEBI" id="CHEBI:43474"/>
        <dbReference type="ChEBI" id="CHEBI:57699"/>
        <dbReference type="ChEBI" id="CHEBI:57980"/>
        <dbReference type="EC" id="3.1.3.15"/>
    </reaction>
</comment>
<dbReference type="SUPFAM" id="SSF89550">
    <property type="entry name" value="PHP domain-like"/>
    <property type="match status" value="1"/>
</dbReference>
<evidence type="ECO:0000256" key="6">
    <source>
        <dbReference type="ARBA" id="ARBA00023102"/>
    </source>
</evidence>
<dbReference type="InterPro" id="IPR004013">
    <property type="entry name" value="PHP_dom"/>
</dbReference>
<dbReference type="PANTHER" id="PTHR21039:SF0">
    <property type="entry name" value="HISTIDINOL-PHOSPHATASE"/>
    <property type="match status" value="1"/>
</dbReference>
<evidence type="ECO:0000313" key="13">
    <source>
        <dbReference type="Proteomes" id="UP001058072"/>
    </source>
</evidence>